<dbReference type="InterPro" id="IPR003846">
    <property type="entry name" value="SelO"/>
</dbReference>
<feature type="binding site" evidence="8">
    <location>
        <position position="109"/>
    </location>
    <ligand>
        <name>ATP</name>
        <dbReference type="ChEBI" id="CHEBI:30616"/>
    </ligand>
</feature>
<feature type="binding site" evidence="8">
    <location>
        <position position="121"/>
    </location>
    <ligand>
        <name>ATP</name>
        <dbReference type="ChEBI" id="CHEBI:30616"/>
    </ligand>
</feature>
<dbReference type="EMBL" id="CP136865">
    <property type="protein sequence ID" value="WOJ97773.1"/>
    <property type="molecule type" value="Genomic_DNA"/>
</dbReference>
<dbReference type="Proteomes" id="UP001626549">
    <property type="component" value="Chromosome"/>
</dbReference>
<comment type="catalytic activity">
    <reaction evidence="8">
        <text>L-threonyl-[protein] + ATP = 3-O-(5'-adenylyl)-L-threonyl-[protein] + diphosphate</text>
        <dbReference type="Rhea" id="RHEA:54292"/>
        <dbReference type="Rhea" id="RHEA-COMP:11060"/>
        <dbReference type="Rhea" id="RHEA-COMP:13847"/>
        <dbReference type="ChEBI" id="CHEBI:30013"/>
        <dbReference type="ChEBI" id="CHEBI:30616"/>
        <dbReference type="ChEBI" id="CHEBI:33019"/>
        <dbReference type="ChEBI" id="CHEBI:138113"/>
        <dbReference type="EC" id="2.7.7.108"/>
    </reaction>
</comment>
<name>A0ABZ0IFD2_9GAMM</name>
<keyword evidence="2 8" id="KW-0808">Transferase</keyword>
<reference evidence="9 10" key="1">
    <citation type="submission" date="2023-10" db="EMBL/GenBank/DDBJ databases">
        <title>Two novel species belonging to the OM43/NOR5 clade.</title>
        <authorList>
            <person name="Park M."/>
        </authorList>
    </citation>
    <scope>NUCLEOTIDE SEQUENCE [LARGE SCALE GENOMIC DNA]</scope>
    <source>
        <strain evidence="9 10">IMCC45268</strain>
    </source>
</reference>
<comment type="catalytic activity">
    <reaction evidence="8">
        <text>L-seryl-[protein] + UTP = O-(5'-uridylyl)-L-seryl-[protein] + diphosphate</text>
        <dbReference type="Rhea" id="RHEA:64604"/>
        <dbReference type="Rhea" id="RHEA-COMP:9863"/>
        <dbReference type="Rhea" id="RHEA-COMP:16635"/>
        <dbReference type="ChEBI" id="CHEBI:29999"/>
        <dbReference type="ChEBI" id="CHEBI:33019"/>
        <dbReference type="ChEBI" id="CHEBI:46398"/>
        <dbReference type="ChEBI" id="CHEBI:156051"/>
    </reaction>
</comment>
<feature type="active site" description="Proton acceptor" evidence="8">
    <location>
        <position position="248"/>
    </location>
</feature>
<evidence type="ECO:0000256" key="3">
    <source>
        <dbReference type="ARBA" id="ARBA00022695"/>
    </source>
</evidence>
<protein>
    <recommendedName>
        <fullName evidence="8">Protein nucleotidyltransferase YdiU</fullName>
        <ecNumber evidence="8">2.7.7.-</ecNumber>
    </recommendedName>
    <alternativeName>
        <fullName evidence="8">Protein adenylyltransferase YdiU</fullName>
        <ecNumber evidence="8">2.7.7.108</ecNumber>
    </alternativeName>
    <alternativeName>
        <fullName evidence="8">Protein uridylyltransferase YdiU</fullName>
        <ecNumber evidence="8">2.7.7.-</ecNumber>
    </alternativeName>
</protein>
<feature type="binding site" evidence="8">
    <location>
        <position position="258"/>
    </location>
    <ligand>
        <name>ATP</name>
        <dbReference type="ChEBI" id="CHEBI:30616"/>
    </ligand>
</feature>
<feature type="binding site" evidence="8">
    <location>
        <position position="179"/>
    </location>
    <ligand>
        <name>ATP</name>
        <dbReference type="ChEBI" id="CHEBI:30616"/>
    </ligand>
</feature>
<feature type="binding site" evidence="8">
    <location>
        <position position="86"/>
    </location>
    <ligand>
        <name>ATP</name>
        <dbReference type="ChEBI" id="CHEBI:30616"/>
    </ligand>
</feature>
<feature type="binding site" evidence="8">
    <location>
        <position position="89"/>
    </location>
    <ligand>
        <name>ATP</name>
        <dbReference type="ChEBI" id="CHEBI:30616"/>
    </ligand>
</feature>
<evidence type="ECO:0000256" key="6">
    <source>
        <dbReference type="ARBA" id="ARBA00022840"/>
    </source>
</evidence>
<evidence type="ECO:0000256" key="8">
    <source>
        <dbReference type="HAMAP-Rule" id="MF_00692"/>
    </source>
</evidence>
<evidence type="ECO:0000256" key="7">
    <source>
        <dbReference type="ARBA" id="ARBA00022842"/>
    </source>
</evidence>
<dbReference type="RefSeq" id="WP_407328782.1">
    <property type="nucleotide sequence ID" value="NZ_CP136865.1"/>
</dbReference>
<keyword evidence="8" id="KW-0464">Manganese</keyword>
<sequence>MPIPFDNSFAALGSPFSTAQEPDPVKDPSLIRINDRLATQLGIDPQWLGSQEGIEVLSGNRVAEGSNPVAAAYAGHQFGHFNPQLGDGRAVLLGEVVDQHQHRYDLQLKGSGRTDWSRGGDGRSPLGPVLREYIVSEAMAALGVPTTRALAAVATGERVMRDGIEPGAVLTRVASSHLRVGTMQYFAAREDRQSLATLVSYILKRHYADKVAAEKPALELLEAVIAAQARLIARWQLLGFVHGVMNTDNMLLCGETVDYGPCAFMEEFHPETLFSSIDQQGRYAYCNQPGIAQWNLARLAEALLPLINDDTDAAVEEAKNALSQFTPLFEEAYQEGLAKKLGLEGFTETDIALADGLFAALQEDQADFTLAFRFLADEINPGGPNTGAGALFKPGQKLLEWLPLWAQRQQAEAGRAEEKQARMFAANPAFIPRNHLIQRAIEEGEAGDYGLFHRLVTRLENPAHYTVADSDLALPAQPQEKVMRTFCGT</sequence>
<dbReference type="PANTHER" id="PTHR32057:SF14">
    <property type="entry name" value="PROTEIN ADENYLYLTRANSFERASE SELO, MITOCHONDRIAL"/>
    <property type="match status" value="1"/>
</dbReference>
<feature type="binding site" evidence="8">
    <location>
        <position position="122"/>
    </location>
    <ligand>
        <name>ATP</name>
        <dbReference type="ChEBI" id="CHEBI:30616"/>
    </ligand>
</feature>
<keyword evidence="4 8" id="KW-0479">Metal-binding</keyword>
<feature type="binding site" evidence="8">
    <location>
        <position position="88"/>
    </location>
    <ligand>
        <name>ATP</name>
        <dbReference type="ChEBI" id="CHEBI:30616"/>
    </ligand>
</feature>
<accession>A0ABZ0IFD2</accession>
<evidence type="ECO:0000256" key="1">
    <source>
        <dbReference type="ARBA" id="ARBA00009747"/>
    </source>
</evidence>
<feature type="binding site" evidence="8">
    <location>
        <position position="172"/>
    </location>
    <ligand>
        <name>ATP</name>
        <dbReference type="ChEBI" id="CHEBI:30616"/>
    </ligand>
</feature>
<comment type="function">
    <text evidence="8">Nucleotidyltransferase involved in the post-translational modification of proteins. It can catalyze the addition of adenosine monophosphate (AMP) or uridine monophosphate (UMP) to a protein, resulting in modifications known as AMPylation and UMPylation.</text>
</comment>
<feature type="binding site" evidence="8">
    <location>
        <position position="249"/>
    </location>
    <ligand>
        <name>Mg(2+)</name>
        <dbReference type="ChEBI" id="CHEBI:18420"/>
    </ligand>
</feature>
<comment type="catalytic activity">
    <reaction evidence="8">
        <text>L-tyrosyl-[protein] + UTP = O-(5'-uridylyl)-L-tyrosyl-[protein] + diphosphate</text>
        <dbReference type="Rhea" id="RHEA:83887"/>
        <dbReference type="Rhea" id="RHEA-COMP:10136"/>
        <dbReference type="Rhea" id="RHEA-COMP:20238"/>
        <dbReference type="ChEBI" id="CHEBI:33019"/>
        <dbReference type="ChEBI" id="CHEBI:46398"/>
        <dbReference type="ChEBI" id="CHEBI:46858"/>
        <dbReference type="ChEBI" id="CHEBI:90602"/>
    </reaction>
</comment>
<dbReference type="HAMAP" id="MF_00692">
    <property type="entry name" value="SelO"/>
    <property type="match status" value="1"/>
</dbReference>
<evidence type="ECO:0000313" key="9">
    <source>
        <dbReference type="EMBL" id="WOJ97773.1"/>
    </source>
</evidence>
<comment type="cofactor">
    <cofactor evidence="8">
        <name>Mg(2+)</name>
        <dbReference type="ChEBI" id="CHEBI:18420"/>
    </cofactor>
    <cofactor evidence="8">
        <name>Mn(2+)</name>
        <dbReference type="ChEBI" id="CHEBI:29035"/>
    </cofactor>
</comment>
<dbReference type="Pfam" id="PF02696">
    <property type="entry name" value="SelO"/>
    <property type="match status" value="1"/>
</dbReference>
<evidence type="ECO:0000256" key="5">
    <source>
        <dbReference type="ARBA" id="ARBA00022741"/>
    </source>
</evidence>
<evidence type="ECO:0000256" key="4">
    <source>
        <dbReference type="ARBA" id="ARBA00022723"/>
    </source>
</evidence>
<comment type="catalytic activity">
    <reaction evidence="8">
        <text>L-histidyl-[protein] + UTP = N(tele)-(5'-uridylyl)-L-histidyl-[protein] + diphosphate</text>
        <dbReference type="Rhea" id="RHEA:83891"/>
        <dbReference type="Rhea" id="RHEA-COMP:9745"/>
        <dbReference type="Rhea" id="RHEA-COMP:20239"/>
        <dbReference type="ChEBI" id="CHEBI:29979"/>
        <dbReference type="ChEBI" id="CHEBI:33019"/>
        <dbReference type="ChEBI" id="CHEBI:46398"/>
        <dbReference type="ChEBI" id="CHEBI:233474"/>
    </reaction>
</comment>
<feature type="binding site" evidence="8">
    <location>
        <position position="258"/>
    </location>
    <ligand>
        <name>Mg(2+)</name>
        <dbReference type="ChEBI" id="CHEBI:18420"/>
    </ligand>
</feature>
<keyword evidence="5 8" id="KW-0547">Nucleotide-binding</keyword>
<evidence type="ECO:0000313" key="10">
    <source>
        <dbReference type="Proteomes" id="UP001626549"/>
    </source>
</evidence>
<keyword evidence="3 8" id="KW-0548">Nucleotidyltransferase</keyword>
<keyword evidence="6 8" id="KW-0067">ATP-binding</keyword>
<dbReference type="PANTHER" id="PTHR32057">
    <property type="entry name" value="PROTEIN ADENYLYLTRANSFERASE SELO, MITOCHONDRIAL"/>
    <property type="match status" value="1"/>
</dbReference>
<dbReference type="EC" id="2.7.7.108" evidence="8"/>
<organism evidence="9 10">
    <name type="scientific">Congregibacter brevis</name>
    <dbReference type="NCBI Taxonomy" id="3081201"/>
    <lineage>
        <taxon>Bacteria</taxon>
        <taxon>Pseudomonadati</taxon>
        <taxon>Pseudomonadota</taxon>
        <taxon>Gammaproteobacteria</taxon>
        <taxon>Cellvibrionales</taxon>
        <taxon>Halieaceae</taxon>
        <taxon>Congregibacter</taxon>
    </lineage>
</organism>
<gene>
    <name evidence="8" type="primary">ydiU</name>
    <name evidence="8" type="synonym">selO</name>
    <name evidence="9" type="ORF">R0137_04155</name>
</gene>
<dbReference type="EC" id="2.7.7.-" evidence="8"/>
<dbReference type="NCBIfam" id="NF000658">
    <property type="entry name" value="PRK00029.1"/>
    <property type="match status" value="1"/>
</dbReference>
<comment type="catalytic activity">
    <reaction evidence="8">
        <text>L-tyrosyl-[protein] + ATP = O-(5'-adenylyl)-L-tyrosyl-[protein] + diphosphate</text>
        <dbReference type="Rhea" id="RHEA:54288"/>
        <dbReference type="Rhea" id="RHEA-COMP:10136"/>
        <dbReference type="Rhea" id="RHEA-COMP:13846"/>
        <dbReference type="ChEBI" id="CHEBI:30616"/>
        <dbReference type="ChEBI" id="CHEBI:33019"/>
        <dbReference type="ChEBI" id="CHEBI:46858"/>
        <dbReference type="ChEBI" id="CHEBI:83624"/>
        <dbReference type="EC" id="2.7.7.108"/>
    </reaction>
</comment>
<comment type="similarity">
    <text evidence="1 8">Belongs to the SELO family.</text>
</comment>
<keyword evidence="7 8" id="KW-0460">Magnesium</keyword>
<comment type="catalytic activity">
    <reaction evidence="8">
        <text>L-seryl-[protein] + ATP = 3-O-(5'-adenylyl)-L-seryl-[protein] + diphosphate</text>
        <dbReference type="Rhea" id="RHEA:58120"/>
        <dbReference type="Rhea" id="RHEA-COMP:9863"/>
        <dbReference type="Rhea" id="RHEA-COMP:15073"/>
        <dbReference type="ChEBI" id="CHEBI:29999"/>
        <dbReference type="ChEBI" id="CHEBI:30616"/>
        <dbReference type="ChEBI" id="CHEBI:33019"/>
        <dbReference type="ChEBI" id="CHEBI:142516"/>
        <dbReference type="EC" id="2.7.7.108"/>
    </reaction>
</comment>
<evidence type="ECO:0000256" key="2">
    <source>
        <dbReference type="ARBA" id="ARBA00022679"/>
    </source>
</evidence>
<keyword evidence="10" id="KW-1185">Reference proteome</keyword>
<proteinExistence type="inferred from homology"/>